<evidence type="ECO:0000256" key="3">
    <source>
        <dbReference type="ARBA" id="ARBA00023163"/>
    </source>
</evidence>
<sequence length="227" mass="24717">MPNAHRPGGRPRDTGLDPAITAATLDLLAEGGYPAVSVGEVARRAHTSRPAIYRRWSGRPALVLAAVESRLDTPLPPDTGCTLCDMAEGLAIFLGAYRTIRPEVFGALYAECVTDPALHRRYREAVIEPSRTAVGAMLRRAVDRGDLRDDADIDQLLDIVAAFVHYRALFGEHLDDDDAERAIETVMRGAAVDYDALLAHSLAMDGDHIDEAGTHHVRLGEPHDLPR</sequence>
<accession>A0ABV8L6A4</accession>
<protein>
    <submittedName>
        <fullName evidence="6">TetR/AcrR family transcriptional regulator</fullName>
    </submittedName>
</protein>
<name>A0ABV8L6A4_9NOCA</name>
<gene>
    <name evidence="6" type="ORF">ACFOW8_15725</name>
</gene>
<keyword evidence="3" id="KW-0804">Transcription</keyword>
<evidence type="ECO:0000259" key="5">
    <source>
        <dbReference type="PROSITE" id="PS50977"/>
    </source>
</evidence>
<evidence type="ECO:0000313" key="6">
    <source>
        <dbReference type="EMBL" id="MFC4126386.1"/>
    </source>
</evidence>
<feature type="domain" description="HTH tetR-type" evidence="5">
    <location>
        <begin position="14"/>
        <end position="74"/>
    </location>
</feature>
<evidence type="ECO:0000256" key="2">
    <source>
        <dbReference type="ARBA" id="ARBA00023125"/>
    </source>
</evidence>
<organism evidence="6 7">
    <name type="scientific">Nocardia rhizosphaerae</name>
    <dbReference type="NCBI Taxonomy" id="1691571"/>
    <lineage>
        <taxon>Bacteria</taxon>
        <taxon>Bacillati</taxon>
        <taxon>Actinomycetota</taxon>
        <taxon>Actinomycetes</taxon>
        <taxon>Mycobacteriales</taxon>
        <taxon>Nocardiaceae</taxon>
        <taxon>Nocardia</taxon>
    </lineage>
</organism>
<dbReference type="PROSITE" id="PS50977">
    <property type="entry name" value="HTH_TETR_2"/>
    <property type="match status" value="1"/>
</dbReference>
<evidence type="ECO:0000256" key="1">
    <source>
        <dbReference type="ARBA" id="ARBA00023015"/>
    </source>
</evidence>
<dbReference type="RefSeq" id="WP_378551364.1">
    <property type="nucleotide sequence ID" value="NZ_JBHSBA010000007.1"/>
</dbReference>
<dbReference type="EMBL" id="JBHSBA010000007">
    <property type="protein sequence ID" value="MFC4126386.1"/>
    <property type="molecule type" value="Genomic_DNA"/>
</dbReference>
<keyword evidence="7" id="KW-1185">Reference proteome</keyword>
<proteinExistence type="predicted"/>
<evidence type="ECO:0000256" key="4">
    <source>
        <dbReference type="PROSITE-ProRule" id="PRU00335"/>
    </source>
</evidence>
<dbReference type="Pfam" id="PF16859">
    <property type="entry name" value="TetR_C_11"/>
    <property type="match status" value="1"/>
</dbReference>
<dbReference type="SUPFAM" id="SSF48498">
    <property type="entry name" value="Tetracyclin repressor-like, C-terminal domain"/>
    <property type="match status" value="1"/>
</dbReference>
<feature type="DNA-binding region" description="H-T-H motif" evidence="4">
    <location>
        <begin position="37"/>
        <end position="56"/>
    </location>
</feature>
<evidence type="ECO:0000313" key="7">
    <source>
        <dbReference type="Proteomes" id="UP001595767"/>
    </source>
</evidence>
<dbReference type="Proteomes" id="UP001595767">
    <property type="component" value="Unassembled WGS sequence"/>
</dbReference>
<comment type="caution">
    <text evidence="6">The sequence shown here is derived from an EMBL/GenBank/DDBJ whole genome shotgun (WGS) entry which is preliminary data.</text>
</comment>
<keyword evidence="2 4" id="KW-0238">DNA-binding</keyword>
<dbReference type="Gene3D" id="1.10.357.10">
    <property type="entry name" value="Tetracycline Repressor, domain 2"/>
    <property type="match status" value="1"/>
</dbReference>
<dbReference type="Gene3D" id="1.10.10.60">
    <property type="entry name" value="Homeodomain-like"/>
    <property type="match status" value="1"/>
</dbReference>
<reference evidence="7" key="1">
    <citation type="journal article" date="2019" name="Int. J. Syst. Evol. Microbiol.">
        <title>The Global Catalogue of Microorganisms (GCM) 10K type strain sequencing project: providing services to taxonomists for standard genome sequencing and annotation.</title>
        <authorList>
            <consortium name="The Broad Institute Genomics Platform"/>
            <consortium name="The Broad Institute Genome Sequencing Center for Infectious Disease"/>
            <person name="Wu L."/>
            <person name="Ma J."/>
        </authorList>
    </citation>
    <scope>NUCLEOTIDE SEQUENCE [LARGE SCALE GENOMIC DNA]</scope>
    <source>
        <strain evidence="7">CGMCC 4.7204</strain>
    </source>
</reference>
<dbReference type="InterPro" id="IPR050109">
    <property type="entry name" value="HTH-type_TetR-like_transc_reg"/>
</dbReference>
<dbReference type="InterPro" id="IPR001647">
    <property type="entry name" value="HTH_TetR"/>
</dbReference>
<dbReference type="InterPro" id="IPR036271">
    <property type="entry name" value="Tet_transcr_reg_TetR-rel_C_sf"/>
</dbReference>
<dbReference type="InterPro" id="IPR011075">
    <property type="entry name" value="TetR_C"/>
</dbReference>
<dbReference type="PANTHER" id="PTHR30055:SF230">
    <property type="entry name" value="TRANSCRIPTIONAL REGULATORY PROTEIN (PROBABLY TETR-FAMILY)-RELATED"/>
    <property type="match status" value="1"/>
</dbReference>
<keyword evidence="1" id="KW-0805">Transcription regulation</keyword>
<dbReference type="PANTHER" id="PTHR30055">
    <property type="entry name" value="HTH-TYPE TRANSCRIPTIONAL REGULATOR RUTR"/>
    <property type="match status" value="1"/>
</dbReference>
<dbReference type="InterPro" id="IPR009057">
    <property type="entry name" value="Homeodomain-like_sf"/>
</dbReference>
<dbReference type="Pfam" id="PF00440">
    <property type="entry name" value="TetR_N"/>
    <property type="match status" value="1"/>
</dbReference>
<dbReference type="SUPFAM" id="SSF46689">
    <property type="entry name" value="Homeodomain-like"/>
    <property type="match status" value="1"/>
</dbReference>